<dbReference type="RefSeq" id="WP_111340175.1">
    <property type="nucleotide sequence ID" value="NZ_QLII01000001.1"/>
</dbReference>
<reference evidence="1 2" key="1">
    <citation type="submission" date="2018-06" db="EMBL/GenBank/DDBJ databases">
        <title>Spirosoma sp. HMF3257 Genome sequencing and assembly.</title>
        <authorList>
            <person name="Kang H."/>
            <person name="Cha I."/>
            <person name="Kim H."/>
            <person name="Kang J."/>
            <person name="Joh K."/>
        </authorList>
    </citation>
    <scope>NUCLEOTIDE SEQUENCE [LARGE SCALE GENOMIC DNA]</scope>
    <source>
        <strain evidence="1 2">HMF3257</strain>
    </source>
</reference>
<proteinExistence type="predicted"/>
<accession>A0A327NEW2</accession>
<dbReference type="AlphaFoldDB" id="A0A327NEW2"/>
<comment type="caution">
    <text evidence="1">The sequence shown here is derived from an EMBL/GenBank/DDBJ whole genome shotgun (WGS) entry which is preliminary data.</text>
</comment>
<dbReference type="OrthoDB" id="965744at2"/>
<evidence type="ECO:0000313" key="2">
    <source>
        <dbReference type="Proteomes" id="UP000249016"/>
    </source>
</evidence>
<keyword evidence="2" id="KW-1185">Reference proteome</keyword>
<evidence type="ECO:0000313" key="1">
    <source>
        <dbReference type="EMBL" id="RAI73293.1"/>
    </source>
</evidence>
<sequence>MAFPAPARFTDLRQHLHKAGIDAARLSFVLEDYLGLPDNMPRQDWFLDPQEDHQAWGFREAICEFQKMIADKTEGINE</sequence>
<dbReference type="EMBL" id="QLII01000001">
    <property type="protein sequence ID" value="RAI73293.1"/>
    <property type="molecule type" value="Genomic_DNA"/>
</dbReference>
<gene>
    <name evidence="1" type="ORF">HMF3257_00555</name>
</gene>
<dbReference type="Proteomes" id="UP000249016">
    <property type="component" value="Unassembled WGS sequence"/>
</dbReference>
<name>A0A327NEW2_9BACT</name>
<organism evidence="1 2">
    <name type="scientific">Spirosoma telluris</name>
    <dbReference type="NCBI Taxonomy" id="2183553"/>
    <lineage>
        <taxon>Bacteria</taxon>
        <taxon>Pseudomonadati</taxon>
        <taxon>Bacteroidota</taxon>
        <taxon>Cytophagia</taxon>
        <taxon>Cytophagales</taxon>
        <taxon>Cytophagaceae</taxon>
        <taxon>Spirosoma</taxon>
    </lineage>
</organism>
<protein>
    <submittedName>
        <fullName evidence="1">Uncharacterized protein</fullName>
    </submittedName>
</protein>